<feature type="region of interest" description="Disordered" evidence="10">
    <location>
        <begin position="1"/>
        <end position="31"/>
    </location>
</feature>
<dbReference type="NCBIfam" id="TIGR00798">
    <property type="entry name" value="mtc"/>
    <property type="match status" value="1"/>
</dbReference>
<feature type="compositionally biased region" description="Low complexity" evidence="10">
    <location>
        <begin position="1"/>
        <end position="28"/>
    </location>
</feature>
<protein>
    <recommendedName>
        <fullName evidence="9">Sidoreflexin</fullName>
    </recommendedName>
</protein>
<comment type="caution">
    <text evidence="9">Lacks conserved residue(s) required for the propagation of feature annotation.</text>
</comment>
<keyword evidence="8 9" id="KW-0472">Membrane</keyword>
<dbReference type="PANTHER" id="PTHR11153:SF6">
    <property type="entry name" value="SIDEROFLEXIN-5"/>
    <property type="match status" value="1"/>
</dbReference>
<evidence type="ECO:0000313" key="12">
    <source>
        <dbReference type="Proteomes" id="UP000007797"/>
    </source>
</evidence>
<evidence type="ECO:0000256" key="4">
    <source>
        <dbReference type="ARBA" id="ARBA00022692"/>
    </source>
</evidence>
<dbReference type="GO" id="GO:0006865">
    <property type="term" value="P:amino acid transport"/>
    <property type="evidence" value="ECO:0007669"/>
    <property type="project" value="UniProtKB-KW"/>
</dbReference>
<keyword evidence="5" id="KW-0029">Amino-acid transport</keyword>
<evidence type="ECO:0000256" key="2">
    <source>
        <dbReference type="ARBA" id="ARBA00005974"/>
    </source>
</evidence>
<dbReference type="OrthoDB" id="6608471at2759"/>
<gene>
    <name evidence="11" type="primary">sfxn</name>
    <name evidence="11" type="ORF">DFA_03565</name>
</gene>
<feature type="transmembrane region" description="Helical" evidence="9">
    <location>
        <begin position="174"/>
        <end position="192"/>
    </location>
</feature>
<keyword evidence="3" id="KW-0813">Transport</keyword>
<dbReference type="STRING" id="1054147.F4PI33"/>
<dbReference type="AlphaFoldDB" id="F4PI33"/>
<proteinExistence type="inferred from homology"/>
<dbReference type="PANTHER" id="PTHR11153">
    <property type="entry name" value="SIDEROFLEXIN"/>
    <property type="match status" value="1"/>
</dbReference>
<evidence type="ECO:0000256" key="5">
    <source>
        <dbReference type="ARBA" id="ARBA00022970"/>
    </source>
</evidence>
<keyword evidence="4 9" id="KW-0812">Transmembrane</keyword>
<reference evidence="12" key="1">
    <citation type="journal article" date="2011" name="Genome Res.">
        <title>Phylogeny-wide analysis of social amoeba genomes highlights ancient origins for complex intercellular communication.</title>
        <authorList>
            <person name="Heidel A.J."/>
            <person name="Lawal H.M."/>
            <person name="Felder M."/>
            <person name="Schilde C."/>
            <person name="Helps N.R."/>
            <person name="Tunggal B."/>
            <person name="Rivero F."/>
            <person name="John U."/>
            <person name="Schleicher M."/>
            <person name="Eichinger L."/>
            <person name="Platzer M."/>
            <person name="Noegel A.A."/>
            <person name="Schaap P."/>
            <person name="Gloeckner G."/>
        </authorList>
    </citation>
    <scope>NUCLEOTIDE SEQUENCE [LARGE SCALE GENOMIC DNA]</scope>
    <source>
        <strain evidence="12">SH3</strain>
    </source>
</reference>
<dbReference type="InterPro" id="IPR004686">
    <property type="entry name" value="Mtc"/>
</dbReference>
<evidence type="ECO:0000256" key="7">
    <source>
        <dbReference type="ARBA" id="ARBA00023128"/>
    </source>
</evidence>
<organism evidence="11 12">
    <name type="scientific">Cavenderia fasciculata</name>
    <name type="common">Slime mold</name>
    <name type="synonym">Dictyostelium fasciculatum</name>
    <dbReference type="NCBI Taxonomy" id="261658"/>
    <lineage>
        <taxon>Eukaryota</taxon>
        <taxon>Amoebozoa</taxon>
        <taxon>Evosea</taxon>
        <taxon>Eumycetozoa</taxon>
        <taxon>Dictyostelia</taxon>
        <taxon>Acytosteliales</taxon>
        <taxon>Cavenderiaceae</taxon>
        <taxon>Cavenderia</taxon>
    </lineage>
</organism>
<dbReference type="Pfam" id="PF03820">
    <property type="entry name" value="SFXNs"/>
    <property type="match status" value="1"/>
</dbReference>
<dbReference type="GO" id="GO:0015075">
    <property type="term" value="F:monoatomic ion transmembrane transporter activity"/>
    <property type="evidence" value="ECO:0007669"/>
    <property type="project" value="InterPro"/>
</dbReference>
<evidence type="ECO:0000256" key="3">
    <source>
        <dbReference type="ARBA" id="ARBA00022448"/>
    </source>
</evidence>
<dbReference type="OMA" id="GTTIFWQ"/>
<dbReference type="GO" id="GO:1990542">
    <property type="term" value="P:mitochondrial transmembrane transport"/>
    <property type="evidence" value="ECO:0007669"/>
    <property type="project" value="TreeGrafter"/>
</dbReference>
<keyword evidence="12" id="KW-1185">Reference proteome</keyword>
<dbReference type="RefSeq" id="XP_004363167.1">
    <property type="nucleotide sequence ID" value="XM_004363110.1"/>
</dbReference>
<dbReference type="KEGG" id="dfa:DFA_03565"/>
<evidence type="ECO:0000256" key="8">
    <source>
        <dbReference type="ARBA" id="ARBA00023136"/>
    </source>
</evidence>
<evidence type="ECO:0000256" key="1">
    <source>
        <dbReference type="ARBA" id="ARBA00004225"/>
    </source>
</evidence>
<keyword evidence="7 9" id="KW-0496">Mitochondrion</keyword>
<dbReference type="EMBL" id="GL883006">
    <property type="protein sequence ID" value="EGG25316.1"/>
    <property type="molecule type" value="Genomic_DNA"/>
</dbReference>
<sequence>MEQPSINLNTSTNNSNSSNNNNTSTVSSKMSDIPLFDGHSGRFNNNTFMGRFQNFRDVTDPRSMFVSQVDLQKAKELMEKFKKGSIDAKVESESLWKAKKVIDATVHPDTGETIPLPFRMCSFLPINVIICAGLILPNPSIGTTIFWQWINQSYNIALNHANRNASNAMSNQQVATAYLTAVGISCSLAVGLGKAVDKLKINNLSIHNGIRMLVPFTAVTTAGIANVLVMRSNEMITGIDIKDKDGNIYGKSAVAGKEAVLKVAASRAATSFPALLLPPMVMSVVEKISFIKKYPLAKMPINLAVIAAIFNSSLPAAIAMFPQESSISASDLEPQFRDLKDKNGNIIKEFIYNKGL</sequence>
<dbReference type="GeneID" id="14877022"/>
<evidence type="ECO:0000313" key="11">
    <source>
        <dbReference type="EMBL" id="EGG25316.1"/>
    </source>
</evidence>
<name>F4PI33_CACFS</name>
<feature type="transmembrane region" description="Helical" evidence="9">
    <location>
        <begin position="212"/>
        <end position="229"/>
    </location>
</feature>
<dbReference type="GO" id="GO:0005743">
    <property type="term" value="C:mitochondrial inner membrane"/>
    <property type="evidence" value="ECO:0007669"/>
    <property type="project" value="TreeGrafter"/>
</dbReference>
<comment type="subcellular location">
    <subcellularLocation>
        <location evidence="1 9">Mitochondrion membrane</location>
        <topology evidence="1 9">Multi-pass membrane protein</topology>
    </subcellularLocation>
</comment>
<comment type="similarity">
    <text evidence="2 9">Belongs to the sideroflexin family.</text>
</comment>
<keyword evidence="6 9" id="KW-1133">Transmembrane helix</keyword>
<accession>F4PI33</accession>
<evidence type="ECO:0000256" key="9">
    <source>
        <dbReference type="RuleBase" id="RU362000"/>
    </source>
</evidence>
<evidence type="ECO:0000256" key="10">
    <source>
        <dbReference type="SAM" id="MobiDB-lite"/>
    </source>
</evidence>
<evidence type="ECO:0000256" key="6">
    <source>
        <dbReference type="ARBA" id="ARBA00022989"/>
    </source>
</evidence>
<dbReference type="Proteomes" id="UP000007797">
    <property type="component" value="Unassembled WGS sequence"/>
</dbReference>